<gene>
    <name evidence="2" type="ORF">A2V55_01915</name>
</gene>
<protein>
    <recommendedName>
        <fullName evidence="1">AB hydrolase-1 domain-containing protein</fullName>
    </recommendedName>
</protein>
<dbReference type="SUPFAM" id="SSF53474">
    <property type="entry name" value="alpha/beta-Hydrolases"/>
    <property type="match status" value="1"/>
</dbReference>
<evidence type="ECO:0000313" key="2">
    <source>
        <dbReference type="EMBL" id="OGM16068.1"/>
    </source>
</evidence>
<sequence length="301" mass="34390">MKVKFMEQELISIPFGKSKIDALFYHTTAQSDQSEKEPIVIHVHGFLGNFLDGSQRFLPPILAKAGYSSLAINTRMANFSLFFGFGILEDTVPQIDTAIVFLKELGYKKIILSGYSLGGCIVLRYAALRNDPSSYPSLKGVIALATPRSMPDSIRRRWDRWKSEPSYEEVYKRAKEFLKPAPYNASEDRTILIYKARGDTYRPEHTEIYTYKTWWFLAGPEADGATAYKQIEKIKIPILLTQGWHDDVIDPIETFELAQISLDAGNKDVSAFYLNTGHALEMKEDELGDIIIKWLDRRFQK</sequence>
<feature type="domain" description="AB hydrolase-1" evidence="1">
    <location>
        <begin position="38"/>
        <end position="161"/>
    </location>
</feature>
<comment type="caution">
    <text evidence="2">The sequence shown here is derived from an EMBL/GenBank/DDBJ whole genome shotgun (WGS) entry which is preliminary data.</text>
</comment>
<dbReference type="Pfam" id="PF00561">
    <property type="entry name" value="Abhydrolase_1"/>
    <property type="match status" value="1"/>
</dbReference>
<dbReference type="EMBL" id="MGFY01000031">
    <property type="protein sequence ID" value="OGM16068.1"/>
    <property type="molecule type" value="Genomic_DNA"/>
</dbReference>
<accession>A0A1F7XNX4</accession>
<evidence type="ECO:0000259" key="1">
    <source>
        <dbReference type="Pfam" id="PF00561"/>
    </source>
</evidence>
<dbReference type="InterPro" id="IPR000073">
    <property type="entry name" value="AB_hydrolase_1"/>
</dbReference>
<dbReference type="InterPro" id="IPR029058">
    <property type="entry name" value="AB_hydrolase_fold"/>
</dbReference>
<evidence type="ECO:0000313" key="3">
    <source>
        <dbReference type="Proteomes" id="UP000178401"/>
    </source>
</evidence>
<name>A0A1F7XNX4_9BACT</name>
<dbReference type="Proteomes" id="UP000178401">
    <property type="component" value="Unassembled WGS sequence"/>
</dbReference>
<organism evidence="2 3">
    <name type="scientific">Candidatus Woesebacteria bacterium RBG_19FT_COMBO_37_29</name>
    <dbReference type="NCBI Taxonomy" id="1802486"/>
    <lineage>
        <taxon>Bacteria</taxon>
        <taxon>Candidatus Woeseibacteriota</taxon>
    </lineage>
</organism>
<dbReference type="AlphaFoldDB" id="A0A1F7XNX4"/>
<proteinExistence type="predicted"/>
<reference evidence="2 3" key="1">
    <citation type="journal article" date="2016" name="Nat. Commun.">
        <title>Thousands of microbial genomes shed light on interconnected biogeochemical processes in an aquifer system.</title>
        <authorList>
            <person name="Anantharaman K."/>
            <person name="Brown C.T."/>
            <person name="Hug L.A."/>
            <person name="Sharon I."/>
            <person name="Castelle C.J."/>
            <person name="Probst A.J."/>
            <person name="Thomas B.C."/>
            <person name="Singh A."/>
            <person name="Wilkins M.J."/>
            <person name="Karaoz U."/>
            <person name="Brodie E.L."/>
            <person name="Williams K.H."/>
            <person name="Hubbard S.S."/>
            <person name="Banfield J.F."/>
        </authorList>
    </citation>
    <scope>NUCLEOTIDE SEQUENCE [LARGE SCALE GENOMIC DNA]</scope>
</reference>
<dbReference type="Gene3D" id="3.40.50.1820">
    <property type="entry name" value="alpha/beta hydrolase"/>
    <property type="match status" value="1"/>
</dbReference>